<comment type="caution">
    <text evidence="1">The sequence shown here is derived from an EMBL/GenBank/DDBJ whole genome shotgun (WGS) entry which is preliminary data.</text>
</comment>
<dbReference type="Proteomes" id="UP000789525">
    <property type="component" value="Unassembled WGS sequence"/>
</dbReference>
<dbReference type="EMBL" id="CAJVPT010038430">
    <property type="protein sequence ID" value="CAG8720112.1"/>
    <property type="molecule type" value="Genomic_DNA"/>
</dbReference>
<proteinExistence type="predicted"/>
<keyword evidence="2" id="KW-1185">Reference proteome</keyword>
<protein>
    <submittedName>
        <fullName evidence="1">16158_t:CDS:1</fullName>
    </submittedName>
</protein>
<feature type="non-terminal residue" evidence="1">
    <location>
        <position position="1"/>
    </location>
</feature>
<accession>A0ACA9PTF0</accession>
<evidence type="ECO:0000313" key="2">
    <source>
        <dbReference type="Proteomes" id="UP000789525"/>
    </source>
</evidence>
<name>A0ACA9PTF0_9GLOM</name>
<evidence type="ECO:0000313" key="1">
    <source>
        <dbReference type="EMBL" id="CAG8720112.1"/>
    </source>
</evidence>
<reference evidence="1" key="1">
    <citation type="submission" date="2021-06" db="EMBL/GenBank/DDBJ databases">
        <authorList>
            <person name="Kallberg Y."/>
            <person name="Tangrot J."/>
            <person name="Rosling A."/>
        </authorList>
    </citation>
    <scope>NUCLEOTIDE SEQUENCE</scope>
    <source>
        <strain evidence="1">CL356</strain>
    </source>
</reference>
<sequence length="259" mass="28004">RVMPAARSAIAPTSMVGACNDKAAPVEEELLLGAGEVEEPVAVLLVAAEKPVEYWIASKKWDNDVTYDGKAVDDSLDVGLRCAQAGKVVVRAAFLRDTVGASVETRSRTSWGSALAAVVPQSRGRGVCGEEEGHEESSAHDDSLIDKTVDNATYYLLFSSSPQDLFSFAGPLVLPSAFRDPQSTEDALDIRVRLSNYQSPSAHEFPPPVPDVGRRSLRHHIYYLELGHGISAFSSQSFRLGNKSGWLGYGRSNSEIRPI</sequence>
<organism evidence="1 2">
    <name type="scientific">Acaulospora colombiana</name>
    <dbReference type="NCBI Taxonomy" id="27376"/>
    <lineage>
        <taxon>Eukaryota</taxon>
        <taxon>Fungi</taxon>
        <taxon>Fungi incertae sedis</taxon>
        <taxon>Mucoromycota</taxon>
        <taxon>Glomeromycotina</taxon>
        <taxon>Glomeromycetes</taxon>
        <taxon>Diversisporales</taxon>
        <taxon>Acaulosporaceae</taxon>
        <taxon>Acaulospora</taxon>
    </lineage>
</organism>
<gene>
    <name evidence="1" type="ORF">ACOLOM_LOCUS11094</name>
</gene>